<keyword evidence="2" id="KW-0472">Membrane</keyword>
<dbReference type="AlphaFoldDB" id="A0A6G1JLA7"/>
<feature type="compositionally biased region" description="Gly residues" evidence="1">
    <location>
        <begin position="109"/>
        <end position="119"/>
    </location>
</feature>
<reference evidence="3" key="1">
    <citation type="journal article" date="2020" name="Stud. Mycol.">
        <title>101 Dothideomycetes genomes: a test case for predicting lifestyles and emergence of pathogens.</title>
        <authorList>
            <person name="Haridas S."/>
            <person name="Albert R."/>
            <person name="Binder M."/>
            <person name="Bloem J."/>
            <person name="Labutti K."/>
            <person name="Salamov A."/>
            <person name="Andreopoulos B."/>
            <person name="Baker S."/>
            <person name="Barry K."/>
            <person name="Bills G."/>
            <person name="Bluhm B."/>
            <person name="Cannon C."/>
            <person name="Castanera R."/>
            <person name="Culley D."/>
            <person name="Daum C."/>
            <person name="Ezra D."/>
            <person name="Gonzalez J."/>
            <person name="Henrissat B."/>
            <person name="Kuo A."/>
            <person name="Liang C."/>
            <person name="Lipzen A."/>
            <person name="Lutzoni F."/>
            <person name="Magnuson J."/>
            <person name="Mondo S."/>
            <person name="Nolan M."/>
            <person name="Ohm R."/>
            <person name="Pangilinan J."/>
            <person name="Park H.-J."/>
            <person name="Ramirez L."/>
            <person name="Alfaro M."/>
            <person name="Sun H."/>
            <person name="Tritt A."/>
            <person name="Yoshinaga Y."/>
            <person name="Zwiers L.-H."/>
            <person name="Turgeon B."/>
            <person name="Goodwin S."/>
            <person name="Spatafora J."/>
            <person name="Crous P."/>
            <person name="Grigoriev I."/>
        </authorList>
    </citation>
    <scope>NUCLEOTIDE SEQUENCE</scope>
    <source>
        <strain evidence="3">CBS 122367</strain>
    </source>
</reference>
<protein>
    <submittedName>
        <fullName evidence="3">Uncharacterized protein</fullName>
    </submittedName>
</protein>
<sequence>MVRNINDNNGAADLPTLTFINGNRFRVYPHYSEALAVFRILGLAILQDPRYVGSYAMQEIPLGIENWNADVAKAFQVFNTGRQSVQIVWIQRFTDGKLEEGKGNQVGKEGVGSGGGGPKGKGKGKSKRVSWKERGVDLMGSFGGVFGMAGSEEVILICCLVLSYGFLNLLWPFWSHWTPYLLPMVATLIKY</sequence>
<dbReference type="Proteomes" id="UP000799291">
    <property type="component" value="Unassembled WGS sequence"/>
</dbReference>
<keyword evidence="2" id="KW-0812">Transmembrane</keyword>
<evidence type="ECO:0000256" key="1">
    <source>
        <dbReference type="SAM" id="MobiDB-lite"/>
    </source>
</evidence>
<dbReference type="EMBL" id="MU005570">
    <property type="protein sequence ID" value="KAF2690933.1"/>
    <property type="molecule type" value="Genomic_DNA"/>
</dbReference>
<name>A0A6G1JLA7_9PLEO</name>
<keyword evidence="2" id="KW-1133">Transmembrane helix</keyword>
<keyword evidence="4" id="KW-1185">Reference proteome</keyword>
<gene>
    <name evidence="3" type="ORF">K458DRAFT_398884</name>
</gene>
<evidence type="ECO:0000313" key="3">
    <source>
        <dbReference type="EMBL" id="KAF2690933.1"/>
    </source>
</evidence>
<accession>A0A6G1JLA7</accession>
<evidence type="ECO:0000256" key="2">
    <source>
        <dbReference type="SAM" id="Phobius"/>
    </source>
</evidence>
<feature type="transmembrane region" description="Helical" evidence="2">
    <location>
        <begin position="154"/>
        <end position="174"/>
    </location>
</feature>
<organism evidence="3 4">
    <name type="scientific">Lentithecium fluviatile CBS 122367</name>
    <dbReference type="NCBI Taxonomy" id="1168545"/>
    <lineage>
        <taxon>Eukaryota</taxon>
        <taxon>Fungi</taxon>
        <taxon>Dikarya</taxon>
        <taxon>Ascomycota</taxon>
        <taxon>Pezizomycotina</taxon>
        <taxon>Dothideomycetes</taxon>
        <taxon>Pleosporomycetidae</taxon>
        <taxon>Pleosporales</taxon>
        <taxon>Massarineae</taxon>
        <taxon>Lentitheciaceae</taxon>
        <taxon>Lentithecium</taxon>
    </lineage>
</organism>
<evidence type="ECO:0000313" key="4">
    <source>
        <dbReference type="Proteomes" id="UP000799291"/>
    </source>
</evidence>
<proteinExistence type="predicted"/>
<feature type="region of interest" description="Disordered" evidence="1">
    <location>
        <begin position="100"/>
        <end position="129"/>
    </location>
</feature>
<feature type="compositionally biased region" description="Basic residues" evidence="1">
    <location>
        <begin position="120"/>
        <end position="129"/>
    </location>
</feature>